<organism evidence="2">
    <name type="scientific">marine sediment metagenome</name>
    <dbReference type="NCBI Taxonomy" id="412755"/>
    <lineage>
        <taxon>unclassified sequences</taxon>
        <taxon>metagenomes</taxon>
        <taxon>ecological metagenomes</taxon>
    </lineage>
</organism>
<reference evidence="2" key="1">
    <citation type="journal article" date="2014" name="Front. Microbiol.">
        <title>High frequency of phylogenetically diverse reductive dehalogenase-homologous genes in deep subseafloor sedimentary metagenomes.</title>
        <authorList>
            <person name="Kawai M."/>
            <person name="Futagami T."/>
            <person name="Toyoda A."/>
            <person name="Takaki Y."/>
            <person name="Nishi S."/>
            <person name="Hori S."/>
            <person name="Arai W."/>
            <person name="Tsubouchi T."/>
            <person name="Morono Y."/>
            <person name="Uchiyama I."/>
            <person name="Ito T."/>
            <person name="Fujiyama A."/>
            <person name="Inagaki F."/>
            <person name="Takami H."/>
        </authorList>
    </citation>
    <scope>NUCLEOTIDE SEQUENCE</scope>
    <source>
        <strain evidence="2">Expedition CK06-06</strain>
    </source>
</reference>
<comment type="caution">
    <text evidence="2">The sequence shown here is derived from an EMBL/GenBank/DDBJ whole genome shotgun (WGS) entry which is preliminary data.</text>
</comment>
<sequence length="101" mass="11388">EGKATKQEIFNILSDFGGIIYGYIRGDELFARLKLPNRESLFGDANEMKREIKEEVKKELKKETTVAVGDGGGSKHEESEQKESHQEKKSKSKEKKGEQSA</sequence>
<proteinExistence type="predicted"/>
<gene>
    <name evidence="2" type="ORF">S01H4_62306</name>
</gene>
<protein>
    <submittedName>
        <fullName evidence="2">Uncharacterized protein</fullName>
    </submittedName>
</protein>
<evidence type="ECO:0000313" key="2">
    <source>
        <dbReference type="EMBL" id="GAH05796.1"/>
    </source>
</evidence>
<accession>X1CC35</accession>
<evidence type="ECO:0000256" key="1">
    <source>
        <dbReference type="SAM" id="MobiDB-lite"/>
    </source>
</evidence>
<feature type="region of interest" description="Disordered" evidence="1">
    <location>
        <begin position="59"/>
        <end position="101"/>
    </location>
</feature>
<feature type="non-terminal residue" evidence="2">
    <location>
        <position position="1"/>
    </location>
</feature>
<dbReference type="AlphaFoldDB" id="X1CC35"/>
<name>X1CC35_9ZZZZ</name>
<feature type="compositionally biased region" description="Basic and acidic residues" evidence="1">
    <location>
        <begin position="73"/>
        <end position="101"/>
    </location>
</feature>
<dbReference type="EMBL" id="BART01037155">
    <property type="protein sequence ID" value="GAH05796.1"/>
    <property type="molecule type" value="Genomic_DNA"/>
</dbReference>